<evidence type="ECO:0000256" key="7">
    <source>
        <dbReference type="ARBA" id="ARBA00063809"/>
    </source>
</evidence>
<dbReference type="RefSeq" id="WP_090840824.1">
    <property type="nucleotide sequence ID" value="NZ_FORM01000007.1"/>
</dbReference>
<dbReference type="GO" id="GO:0008146">
    <property type="term" value="F:sulfotransferase activity"/>
    <property type="evidence" value="ECO:0007669"/>
    <property type="project" value="TreeGrafter"/>
</dbReference>
<dbReference type="EMBL" id="FORM01000007">
    <property type="protein sequence ID" value="SFJ40498.1"/>
    <property type="molecule type" value="Genomic_DNA"/>
</dbReference>
<comment type="function">
    <text evidence="6">Catalyzes the adenylation by ATP of the carboxyl group of the C-terminal glycine of sulfur carrier protein MoaD.</text>
</comment>
<evidence type="ECO:0000256" key="3">
    <source>
        <dbReference type="ARBA" id="ARBA00022741"/>
    </source>
</evidence>
<dbReference type="InterPro" id="IPR001763">
    <property type="entry name" value="Rhodanese-like_dom"/>
</dbReference>
<dbReference type="InterPro" id="IPR045886">
    <property type="entry name" value="ThiF/MoeB/HesA"/>
</dbReference>
<keyword evidence="4" id="KW-0067">ATP-binding</keyword>
<dbReference type="AlphaFoldDB" id="A0A1I3R2C4"/>
<dbReference type="Pfam" id="PF00581">
    <property type="entry name" value="Rhodanese"/>
    <property type="match status" value="1"/>
</dbReference>
<comment type="similarity">
    <text evidence="1">Belongs to the HesA/MoeB/ThiF family.</text>
</comment>
<dbReference type="STRING" id="1144750.SAMN05443431_10784"/>
<evidence type="ECO:0000313" key="15">
    <source>
        <dbReference type="Proteomes" id="UP000199559"/>
    </source>
</evidence>
<evidence type="ECO:0000313" key="14">
    <source>
        <dbReference type="EMBL" id="SFJ40498.1"/>
    </source>
</evidence>
<accession>A0A1I3R2C4</accession>
<sequence>MELSKQEQQQYDRHLILDEIGQKGQLKLKQAKVLVIGAGGLGCPILQYLTAAGVGTIGVIDHDTIAQSNLQRQILYNYADVGKLKAEIATKRLSQLNPFITFETHLERLTVDNAISLFSKYDIVVDGSDNFPTRYLVNDAAVLTNKPVVFGSIFKFEGQVSVFNYQNGPTYRCLYPNTPNPNEVPNCSEIGVLGVLPGIIGSFQANEVIKIICGIGNVLSGKLLTYNTLSMMQLMLNFNKNTSINITDLEPNYDAICGITPNNHKSITLEQLQQHPERYNLLDVRETEERALYNIGGQHIPLGELHHRNSEIFQDKPVVVYCKSGVRAKKAINILNQNTIKMPLLFLKGTII</sequence>
<evidence type="ECO:0000256" key="11">
    <source>
        <dbReference type="ARBA" id="ARBA00075328"/>
    </source>
</evidence>
<dbReference type="GO" id="GO:0005829">
    <property type="term" value="C:cytosol"/>
    <property type="evidence" value="ECO:0007669"/>
    <property type="project" value="TreeGrafter"/>
</dbReference>
<feature type="domain" description="Rhodanese" evidence="13">
    <location>
        <begin position="275"/>
        <end position="335"/>
    </location>
</feature>
<name>A0A1I3R2C4_9FLAO</name>
<dbReference type="PROSITE" id="PS50206">
    <property type="entry name" value="RHODANESE_3"/>
    <property type="match status" value="1"/>
</dbReference>
<dbReference type="InterPro" id="IPR000594">
    <property type="entry name" value="ThiF_NAD_FAD-bd"/>
</dbReference>
<organism evidence="14 15">
    <name type="scientific">Olleya namhaensis</name>
    <dbReference type="NCBI Taxonomy" id="1144750"/>
    <lineage>
        <taxon>Bacteria</taxon>
        <taxon>Pseudomonadati</taxon>
        <taxon>Bacteroidota</taxon>
        <taxon>Flavobacteriia</taxon>
        <taxon>Flavobacteriales</taxon>
        <taxon>Flavobacteriaceae</taxon>
    </lineage>
</organism>
<evidence type="ECO:0000256" key="4">
    <source>
        <dbReference type="ARBA" id="ARBA00022840"/>
    </source>
</evidence>
<evidence type="ECO:0000256" key="2">
    <source>
        <dbReference type="ARBA" id="ARBA00022679"/>
    </source>
</evidence>
<evidence type="ECO:0000256" key="6">
    <source>
        <dbReference type="ARBA" id="ARBA00055169"/>
    </source>
</evidence>
<dbReference type="GO" id="GO:0005524">
    <property type="term" value="F:ATP binding"/>
    <property type="evidence" value="ECO:0007669"/>
    <property type="project" value="UniProtKB-KW"/>
</dbReference>
<dbReference type="InterPro" id="IPR036873">
    <property type="entry name" value="Rhodanese-like_dom_sf"/>
</dbReference>
<keyword evidence="14" id="KW-0548">Nucleotidyltransferase</keyword>
<dbReference type="CDD" id="cd00757">
    <property type="entry name" value="ThiF_MoeB_HesA_family"/>
    <property type="match status" value="1"/>
</dbReference>
<dbReference type="Pfam" id="PF00899">
    <property type="entry name" value="ThiF"/>
    <property type="match status" value="1"/>
</dbReference>
<evidence type="ECO:0000256" key="1">
    <source>
        <dbReference type="ARBA" id="ARBA00009919"/>
    </source>
</evidence>
<dbReference type="FunFam" id="3.40.50.720:FF:000033">
    <property type="entry name" value="Adenylyltransferase and sulfurtransferase MOCS3"/>
    <property type="match status" value="1"/>
</dbReference>
<dbReference type="Gene3D" id="3.40.50.720">
    <property type="entry name" value="NAD(P)-binding Rossmann-like Domain"/>
    <property type="match status" value="1"/>
</dbReference>
<dbReference type="PANTHER" id="PTHR10953">
    <property type="entry name" value="UBIQUITIN-ACTIVATING ENZYME E1"/>
    <property type="match status" value="1"/>
</dbReference>
<evidence type="ECO:0000256" key="12">
    <source>
        <dbReference type="ARBA" id="ARBA00078531"/>
    </source>
</evidence>
<comment type="subunit">
    <text evidence="7">Homodimer. Forms a stable heterotetrameric complex of 2 MoeB and 2 MoaD during adenylation of MoaD.</text>
</comment>
<keyword evidence="3" id="KW-0547">Nucleotide-binding</keyword>
<keyword evidence="2 14" id="KW-0808">Transferase</keyword>
<comment type="catalytic activity">
    <reaction evidence="5">
        <text>[molybdopterin-synthase sulfur-carrier protein]-C-terminal Gly-Gly + ATP + H(+) = [molybdopterin-synthase sulfur-carrier protein]-C-terminal Gly-Gly-AMP + diphosphate</text>
        <dbReference type="Rhea" id="RHEA:43616"/>
        <dbReference type="Rhea" id="RHEA-COMP:12159"/>
        <dbReference type="Rhea" id="RHEA-COMP:12202"/>
        <dbReference type="ChEBI" id="CHEBI:15378"/>
        <dbReference type="ChEBI" id="CHEBI:30616"/>
        <dbReference type="ChEBI" id="CHEBI:33019"/>
        <dbReference type="ChEBI" id="CHEBI:90618"/>
        <dbReference type="ChEBI" id="CHEBI:90778"/>
        <dbReference type="EC" id="2.7.7.80"/>
    </reaction>
</comment>
<dbReference type="InterPro" id="IPR035985">
    <property type="entry name" value="Ubiquitin-activating_enz"/>
</dbReference>
<dbReference type="GO" id="GO:0004792">
    <property type="term" value="F:thiosulfate-cyanide sulfurtransferase activity"/>
    <property type="evidence" value="ECO:0007669"/>
    <property type="project" value="TreeGrafter"/>
</dbReference>
<dbReference type="GO" id="GO:0008641">
    <property type="term" value="F:ubiquitin-like modifier activating enzyme activity"/>
    <property type="evidence" value="ECO:0007669"/>
    <property type="project" value="InterPro"/>
</dbReference>
<dbReference type="EC" id="2.7.7.80" evidence="8"/>
<evidence type="ECO:0000256" key="5">
    <source>
        <dbReference type="ARBA" id="ARBA00052218"/>
    </source>
</evidence>
<dbReference type="GO" id="GO:0061605">
    <property type="term" value="F:molybdopterin-synthase adenylyltransferase activity"/>
    <property type="evidence" value="ECO:0007669"/>
    <property type="project" value="UniProtKB-EC"/>
</dbReference>
<reference evidence="15" key="1">
    <citation type="submission" date="2016-10" db="EMBL/GenBank/DDBJ databases">
        <authorList>
            <person name="Varghese N."/>
            <person name="Submissions S."/>
        </authorList>
    </citation>
    <scope>NUCLEOTIDE SEQUENCE [LARGE SCALE GENOMIC DNA]</scope>
    <source>
        <strain evidence="15">DSM 28881</strain>
    </source>
</reference>
<dbReference type="CDD" id="cd00158">
    <property type="entry name" value="RHOD"/>
    <property type="match status" value="1"/>
</dbReference>
<dbReference type="PANTHER" id="PTHR10953:SF102">
    <property type="entry name" value="ADENYLYLTRANSFERASE AND SULFURTRANSFERASE MOCS3"/>
    <property type="match status" value="1"/>
</dbReference>
<evidence type="ECO:0000259" key="13">
    <source>
        <dbReference type="PROSITE" id="PS50206"/>
    </source>
</evidence>
<keyword evidence="15" id="KW-1185">Reference proteome</keyword>
<dbReference type="SUPFAM" id="SSF69572">
    <property type="entry name" value="Activating enzymes of the ubiquitin-like proteins"/>
    <property type="match status" value="1"/>
</dbReference>
<proteinExistence type="inferred from homology"/>
<protein>
    <recommendedName>
        <fullName evidence="9">Molybdopterin-synthase adenylyltransferase</fullName>
        <ecNumber evidence="8">2.7.7.80</ecNumber>
    </recommendedName>
    <alternativeName>
        <fullName evidence="12">MoaD protein adenylase</fullName>
    </alternativeName>
    <alternativeName>
        <fullName evidence="10">Molybdopterin-converting factor subunit 1 adenylase</fullName>
    </alternativeName>
    <alternativeName>
        <fullName evidence="11">Sulfur carrier protein MoaD adenylyltransferase</fullName>
    </alternativeName>
</protein>
<dbReference type="NCBIfam" id="NF004281">
    <property type="entry name" value="PRK05690.1"/>
    <property type="match status" value="1"/>
</dbReference>
<evidence type="ECO:0000256" key="9">
    <source>
        <dbReference type="ARBA" id="ARBA00073635"/>
    </source>
</evidence>
<dbReference type="Gene3D" id="3.40.250.10">
    <property type="entry name" value="Rhodanese-like domain"/>
    <property type="match status" value="1"/>
</dbReference>
<gene>
    <name evidence="14" type="ORF">SAMN05443431_10784</name>
</gene>
<dbReference type="Proteomes" id="UP000199559">
    <property type="component" value="Unassembled WGS sequence"/>
</dbReference>
<evidence type="ECO:0000256" key="10">
    <source>
        <dbReference type="ARBA" id="ARBA00075110"/>
    </source>
</evidence>
<evidence type="ECO:0000256" key="8">
    <source>
        <dbReference type="ARBA" id="ARBA00066884"/>
    </source>
</evidence>